<keyword evidence="12" id="KW-1185">Reference proteome</keyword>
<keyword evidence="4 8" id="KW-0378">Hydrolase</keyword>
<dbReference type="OrthoDB" id="9772308at2"/>
<organism evidence="11 12">
    <name type="scientific">Clostridium puniceum</name>
    <dbReference type="NCBI Taxonomy" id="29367"/>
    <lineage>
        <taxon>Bacteria</taxon>
        <taxon>Bacillati</taxon>
        <taxon>Bacillota</taxon>
        <taxon>Clostridia</taxon>
        <taxon>Eubacteriales</taxon>
        <taxon>Clostridiaceae</taxon>
        <taxon>Clostridium</taxon>
    </lineage>
</organism>
<evidence type="ECO:0000313" key="11">
    <source>
        <dbReference type="EMBL" id="OOM81875.1"/>
    </source>
</evidence>
<evidence type="ECO:0000256" key="3">
    <source>
        <dbReference type="ARBA" id="ARBA00022723"/>
    </source>
</evidence>
<reference evidence="11 12" key="1">
    <citation type="submission" date="2016-05" db="EMBL/GenBank/DDBJ databases">
        <title>Microbial solvent formation.</title>
        <authorList>
            <person name="Poehlein A."/>
            <person name="Montoya Solano J.D."/>
            <person name="Flitsch S."/>
            <person name="Krabben P."/>
            <person name="Duerre P."/>
            <person name="Daniel R."/>
        </authorList>
    </citation>
    <scope>NUCLEOTIDE SEQUENCE [LARGE SCALE GENOMIC DNA]</scope>
    <source>
        <strain evidence="11 12">DSM 2619</strain>
    </source>
</reference>
<dbReference type="Gene3D" id="1.10.1370.30">
    <property type="match status" value="1"/>
</dbReference>
<dbReference type="GO" id="GO:0004181">
    <property type="term" value="F:metallocarboxypeptidase activity"/>
    <property type="evidence" value="ECO:0007669"/>
    <property type="project" value="UniProtKB-UniRule"/>
</dbReference>
<dbReference type="InterPro" id="IPR001333">
    <property type="entry name" value="Peptidase_M32_Taq"/>
</dbReference>
<keyword evidence="9" id="KW-0862">Zinc</keyword>
<proteinExistence type="inferred from homology"/>
<feature type="active site" description="Proton donor/acceptor" evidence="10">
    <location>
        <position position="268"/>
    </location>
</feature>
<dbReference type="EC" id="3.4.17.19" evidence="8"/>
<comment type="catalytic activity">
    <reaction evidence="6 8">
        <text>Release of a C-terminal amino acid with broad specificity, except for -Pro.</text>
        <dbReference type="EC" id="3.4.17.19"/>
    </reaction>
</comment>
<dbReference type="RefSeq" id="WP_077846019.1">
    <property type="nucleotide sequence ID" value="NZ_LZZM01000043.1"/>
</dbReference>
<dbReference type="PANTHER" id="PTHR34217:SF1">
    <property type="entry name" value="CARBOXYPEPTIDASE 1"/>
    <property type="match status" value="1"/>
</dbReference>
<evidence type="ECO:0000256" key="4">
    <source>
        <dbReference type="ARBA" id="ARBA00022801"/>
    </source>
</evidence>
<comment type="caution">
    <text evidence="11">The sequence shown here is derived from an EMBL/GenBank/DDBJ whole genome shotgun (WGS) entry which is preliminary data.</text>
</comment>
<evidence type="ECO:0000256" key="10">
    <source>
        <dbReference type="PIRSR" id="PIRSR006615-2"/>
    </source>
</evidence>
<dbReference type="GO" id="GO:0006508">
    <property type="term" value="P:proteolysis"/>
    <property type="evidence" value="ECO:0007669"/>
    <property type="project" value="UniProtKB-UniRule"/>
</dbReference>
<dbReference type="PANTHER" id="PTHR34217">
    <property type="entry name" value="METAL-DEPENDENT CARBOXYPEPTIDASE"/>
    <property type="match status" value="1"/>
</dbReference>
<accession>A0A1S8TWU9</accession>
<dbReference type="PRINTS" id="PR00998">
    <property type="entry name" value="CRBOXYPTASET"/>
</dbReference>
<name>A0A1S8TWU9_9CLOT</name>
<feature type="binding site" evidence="9">
    <location>
        <position position="271"/>
    </location>
    <ligand>
        <name>Zn(2+)</name>
        <dbReference type="ChEBI" id="CHEBI:29105"/>
        <note>catalytic</note>
    </ligand>
</feature>
<keyword evidence="5 8" id="KW-0482">Metalloprotease</keyword>
<keyword evidence="2 8" id="KW-0645">Protease</keyword>
<dbReference type="Proteomes" id="UP000190890">
    <property type="component" value="Unassembled WGS sequence"/>
</dbReference>
<feature type="binding site" evidence="9">
    <location>
        <position position="267"/>
    </location>
    <ligand>
        <name>Zn(2+)</name>
        <dbReference type="ChEBI" id="CHEBI:29105"/>
        <note>catalytic</note>
    </ligand>
</feature>
<protein>
    <recommendedName>
        <fullName evidence="8">Metal-dependent carboxypeptidase</fullName>
        <ecNumber evidence="8">3.4.17.19</ecNumber>
    </recommendedName>
</protein>
<evidence type="ECO:0000256" key="8">
    <source>
        <dbReference type="PIRNR" id="PIRNR006615"/>
    </source>
</evidence>
<evidence type="ECO:0000256" key="5">
    <source>
        <dbReference type="ARBA" id="ARBA00023049"/>
    </source>
</evidence>
<dbReference type="SUPFAM" id="SSF55486">
    <property type="entry name" value="Metalloproteases ('zincins'), catalytic domain"/>
    <property type="match status" value="1"/>
</dbReference>
<evidence type="ECO:0000256" key="7">
    <source>
        <dbReference type="ARBA" id="ARBA00061580"/>
    </source>
</evidence>
<evidence type="ECO:0000256" key="2">
    <source>
        <dbReference type="ARBA" id="ARBA00022670"/>
    </source>
</evidence>
<comment type="function">
    <text evidence="8">Broad specificity carboxypetidase that releases amino acids sequentially from the C-terminus, including neutral, aromatic, polar and basic residues.</text>
</comment>
<dbReference type="CDD" id="cd06460">
    <property type="entry name" value="M32_Taq"/>
    <property type="match status" value="1"/>
</dbReference>
<dbReference type="FunFam" id="1.10.1370.30:FF:000003">
    <property type="entry name" value="Thermostable carboxypeptidase 1"/>
    <property type="match status" value="1"/>
</dbReference>
<evidence type="ECO:0000256" key="6">
    <source>
        <dbReference type="ARBA" id="ARBA00052755"/>
    </source>
</evidence>
<sequence>MNKKIEKKLIEVKEHITKIEELNKLSALVYWDMKISMPKKSLEQRSNTLGYLSGEVFKLSTGLEVKGFIEYFMPIIKELSLIDKAMIRKLKKDYDETKKIPEQRYKEFTIATSLSEAAWEEARKKDDFKIFEPHLEKMVEFQREFADYYGYKENKYDALLDKYEEGMTIRKLDKIFEELKEGILNILEYIKKSDKKINKDFLEDKFKIKRQKKLSLFLLNKIKFDMEAGRLDETTHPFTLDIGNKDVRITTHYNKKDLLSNVFSVIHEGGHGLYEQHISDELIGTGLEHGASMGIHESQSRLYENIIGRSKEFLKVILPFIKEEFPSLKNVKLDKFYEAVNYVKPSLIRTEADELTYSLHVIIRYEIEKQLINGDIEVKDLPRIWREKYIEYLGVEPKTDSEGVLQDMHWSAGNFGYFPSYALGNIYGGQFLYKILEENKDAINNLVDGDLSYINNWLSDNIHKHGAIYTPEELVKKVTGEEISTKYFLRYLEEKYKSIYI</sequence>
<dbReference type="PROSITE" id="PS52034">
    <property type="entry name" value="PEPTIDASE_M32"/>
    <property type="match status" value="1"/>
</dbReference>
<feature type="binding site" evidence="9">
    <location>
        <position position="297"/>
    </location>
    <ligand>
        <name>Zn(2+)</name>
        <dbReference type="ChEBI" id="CHEBI:29105"/>
        <note>catalytic</note>
    </ligand>
</feature>
<comment type="cofactor">
    <cofactor evidence="9">
        <name>Zn(2+)</name>
        <dbReference type="ChEBI" id="CHEBI:29105"/>
    </cofactor>
    <text evidence="9">Binds 1 zinc ion per subunit.</text>
</comment>
<dbReference type="Pfam" id="PF02074">
    <property type="entry name" value="Peptidase_M32"/>
    <property type="match status" value="1"/>
</dbReference>
<keyword evidence="1 8" id="KW-0121">Carboxypeptidase</keyword>
<comment type="similarity">
    <text evidence="7 8">Belongs to the peptidase M32 family.</text>
</comment>
<dbReference type="STRING" id="29367.CLPUN_07370"/>
<dbReference type="PIRSF" id="PIRSF006615">
    <property type="entry name" value="Zn_crbxpep_Taq"/>
    <property type="match status" value="1"/>
</dbReference>
<keyword evidence="3 8" id="KW-0479">Metal-binding</keyword>
<evidence type="ECO:0000256" key="9">
    <source>
        <dbReference type="PIRSR" id="PIRSR006615-1"/>
    </source>
</evidence>
<dbReference type="GO" id="GO:0008270">
    <property type="term" value="F:zinc ion binding"/>
    <property type="evidence" value="ECO:0007669"/>
    <property type="project" value="UniProtKB-ARBA"/>
</dbReference>
<dbReference type="AlphaFoldDB" id="A0A1S8TWU9"/>
<dbReference type="EMBL" id="LZZM01000043">
    <property type="protein sequence ID" value="OOM81875.1"/>
    <property type="molecule type" value="Genomic_DNA"/>
</dbReference>
<gene>
    <name evidence="11" type="primary">ypwA</name>
    <name evidence="11" type="ORF">CLPUN_07370</name>
</gene>
<evidence type="ECO:0000256" key="1">
    <source>
        <dbReference type="ARBA" id="ARBA00022645"/>
    </source>
</evidence>
<evidence type="ECO:0000313" key="12">
    <source>
        <dbReference type="Proteomes" id="UP000190890"/>
    </source>
</evidence>